<proteinExistence type="predicted"/>
<evidence type="ECO:0000313" key="1">
    <source>
        <dbReference type="EMBL" id="CAG9946708.1"/>
    </source>
</evidence>
<dbReference type="EMBL" id="CADEHS020000010">
    <property type="protein sequence ID" value="CAG9946708.1"/>
    <property type="molecule type" value="Genomic_DNA"/>
</dbReference>
<organism evidence="1 2">
    <name type="scientific">Clonostachys rosea f. rosea IK726</name>
    <dbReference type="NCBI Taxonomy" id="1349383"/>
    <lineage>
        <taxon>Eukaryota</taxon>
        <taxon>Fungi</taxon>
        <taxon>Dikarya</taxon>
        <taxon>Ascomycota</taxon>
        <taxon>Pezizomycotina</taxon>
        <taxon>Sordariomycetes</taxon>
        <taxon>Hypocreomycetidae</taxon>
        <taxon>Hypocreales</taxon>
        <taxon>Bionectriaceae</taxon>
        <taxon>Clonostachys</taxon>
    </lineage>
</organism>
<comment type="caution">
    <text evidence="1">The sequence shown here is derived from an EMBL/GenBank/DDBJ whole genome shotgun (WGS) entry which is preliminary data.</text>
</comment>
<reference evidence="1" key="1">
    <citation type="submission" date="2020-04" db="EMBL/GenBank/DDBJ databases">
        <authorList>
            <person name="Broberg M."/>
        </authorList>
    </citation>
    <scope>NUCLEOTIDE SEQUENCE</scope>
</reference>
<gene>
    <name evidence="1" type="ORF">CRV2_00005594</name>
</gene>
<sequence>MGLTGPSSTIDPAKPIQEHDKMNEKSCSEAERGDTLEDIDPENEVQGLKLLLIHIAVCLCTFLVGLDFNLIATAVPSITKEFGSLRDVGWYGASFMVAMCASQPLAGKTYTLFPKKLGYFAYIFIFEVGSLLCALAPSSQALIVGRAIAGLGASGIFAGGFTVLTTVIPLHKRAIWTGTMSSVFAISSIIGPVIAGALTQSATWRWCFWINLPIGGVGVAIVFIFLHVKPAKTESAPLTEKLRSFDLLGFFLFASSITMLLLALQWGGGVYAWSSSVIIGLFVGAGVVLLLFIGWQLYFQDRALIPSQLFKVNRNPALLCAASFFVNGPFQTVIYWLPIWFQGVLGVSPLQSGINFFPTVISDVLAAFLGSGIVMQVGWWNPFLLFAEAMVCLGGGLLSTIQPATSTGKWIGYQIPGGVGYSLASTLSHLAMQSSLPQDLVPLGSSTLLTIISTSCAVFMGIGQAVFEKRLELNLESSVSKDIAQQIISAGATDVRSLIGPNDTNELPIIINQYSKSISEIWYIPAAAPAVSFLLIACCKWISLNSKKVKETAKGEKGSV</sequence>
<name>A0ACA9U0N0_BIOOC</name>
<keyword evidence="2" id="KW-1185">Reference proteome</keyword>
<dbReference type="Proteomes" id="UP000836387">
    <property type="component" value="Unassembled WGS sequence"/>
</dbReference>
<reference evidence="1" key="2">
    <citation type="submission" date="2021-10" db="EMBL/GenBank/DDBJ databases">
        <authorList>
            <person name="Piombo E."/>
        </authorList>
    </citation>
    <scope>NUCLEOTIDE SEQUENCE</scope>
</reference>
<protein>
    <submittedName>
        <fullName evidence="1">Uncharacterized protein</fullName>
    </submittedName>
</protein>
<accession>A0ACA9U0N0</accession>
<evidence type="ECO:0000313" key="2">
    <source>
        <dbReference type="Proteomes" id="UP000836387"/>
    </source>
</evidence>